<evidence type="ECO:0000313" key="14">
    <source>
        <dbReference type="Proteomes" id="UP001404104"/>
    </source>
</evidence>
<dbReference type="InterPro" id="IPR051045">
    <property type="entry name" value="TonB-dependent_transducer"/>
</dbReference>
<evidence type="ECO:0000256" key="5">
    <source>
        <dbReference type="ARBA" id="ARBA00022519"/>
    </source>
</evidence>
<feature type="transmembrane region" description="Helical" evidence="11">
    <location>
        <begin position="15"/>
        <end position="41"/>
    </location>
</feature>
<gene>
    <name evidence="13" type="ORF">ABC969_06360</name>
</gene>
<keyword evidence="4" id="KW-1003">Cell membrane</keyword>
<keyword evidence="9 11" id="KW-0472">Membrane</keyword>
<feature type="region of interest" description="Disordered" evidence="10">
    <location>
        <begin position="53"/>
        <end position="87"/>
    </location>
</feature>
<evidence type="ECO:0000256" key="1">
    <source>
        <dbReference type="ARBA" id="ARBA00004383"/>
    </source>
</evidence>
<name>A0ABU9XQE5_9SPHN</name>
<evidence type="ECO:0000256" key="6">
    <source>
        <dbReference type="ARBA" id="ARBA00022692"/>
    </source>
</evidence>
<evidence type="ECO:0000259" key="12">
    <source>
        <dbReference type="PROSITE" id="PS52015"/>
    </source>
</evidence>
<keyword evidence="3" id="KW-0813">Transport</keyword>
<reference evidence="13 14" key="1">
    <citation type="submission" date="2024-05" db="EMBL/GenBank/DDBJ databases">
        <authorList>
            <person name="Liu Q."/>
            <person name="Xin Y.-H."/>
        </authorList>
    </citation>
    <scope>NUCLEOTIDE SEQUENCE [LARGE SCALE GENOMIC DNA]</scope>
    <source>
        <strain evidence="13 14">CGMCC 1.15349</strain>
    </source>
</reference>
<dbReference type="NCBIfam" id="TIGR01352">
    <property type="entry name" value="tonB_Cterm"/>
    <property type="match status" value="1"/>
</dbReference>
<evidence type="ECO:0000256" key="3">
    <source>
        <dbReference type="ARBA" id="ARBA00022448"/>
    </source>
</evidence>
<feature type="compositionally biased region" description="Low complexity" evidence="10">
    <location>
        <begin position="75"/>
        <end position="87"/>
    </location>
</feature>
<feature type="domain" description="TonB C-terminal" evidence="12">
    <location>
        <begin position="151"/>
        <end position="247"/>
    </location>
</feature>
<keyword evidence="7" id="KW-0653">Protein transport</keyword>
<comment type="subcellular location">
    <subcellularLocation>
        <location evidence="1">Cell inner membrane</location>
        <topology evidence="1">Single-pass membrane protein</topology>
        <orientation evidence="1">Periplasmic side</orientation>
    </subcellularLocation>
</comment>
<evidence type="ECO:0000256" key="2">
    <source>
        <dbReference type="ARBA" id="ARBA00006555"/>
    </source>
</evidence>
<accession>A0ABU9XQE5</accession>
<evidence type="ECO:0000256" key="9">
    <source>
        <dbReference type="ARBA" id="ARBA00023136"/>
    </source>
</evidence>
<keyword evidence="14" id="KW-1185">Reference proteome</keyword>
<dbReference type="Pfam" id="PF03544">
    <property type="entry name" value="TonB_C"/>
    <property type="match status" value="1"/>
</dbReference>
<comment type="similarity">
    <text evidence="2">Belongs to the TonB family.</text>
</comment>
<evidence type="ECO:0000256" key="4">
    <source>
        <dbReference type="ARBA" id="ARBA00022475"/>
    </source>
</evidence>
<keyword evidence="8 11" id="KW-1133">Transmembrane helix</keyword>
<dbReference type="Proteomes" id="UP001404104">
    <property type="component" value="Unassembled WGS sequence"/>
</dbReference>
<evidence type="ECO:0000256" key="10">
    <source>
        <dbReference type="SAM" id="MobiDB-lite"/>
    </source>
</evidence>
<proteinExistence type="inferred from homology"/>
<dbReference type="RefSeq" id="WP_345863735.1">
    <property type="nucleotide sequence ID" value="NZ_JBDIMF010000001.1"/>
</dbReference>
<dbReference type="SUPFAM" id="SSF74653">
    <property type="entry name" value="TolA/TonB C-terminal domain"/>
    <property type="match status" value="1"/>
</dbReference>
<dbReference type="PROSITE" id="PS52015">
    <property type="entry name" value="TONB_CTD"/>
    <property type="match status" value="1"/>
</dbReference>
<evidence type="ECO:0000256" key="7">
    <source>
        <dbReference type="ARBA" id="ARBA00022927"/>
    </source>
</evidence>
<comment type="caution">
    <text evidence="13">The sequence shown here is derived from an EMBL/GenBank/DDBJ whole genome shotgun (WGS) entry which is preliminary data.</text>
</comment>
<dbReference type="InterPro" id="IPR006260">
    <property type="entry name" value="TonB/TolA_C"/>
</dbReference>
<dbReference type="Gene3D" id="3.30.1150.10">
    <property type="match status" value="1"/>
</dbReference>
<protein>
    <submittedName>
        <fullName evidence="13">TonB family protein</fullName>
    </submittedName>
</protein>
<evidence type="ECO:0000313" key="13">
    <source>
        <dbReference type="EMBL" id="MEN2786045.1"/>
    </source>
</evidence>
<feature type="compositionally biased region" description="Gly residues" evidence="10">
    <location>
        <begin position="125"/>
        <end position="149"/>
    </location>
</feature>
<keyword evidence="6 11" id="KW-0812">Transmembrane</keyword>
<keyword evidence="5" id="KW-0997">Cell inner membrane</keyword>
<sequence length="247" mass="25139">MSERYGDQRGGRERWIAGAGVVLVHAAIGWLLVTGLAPALVRQASESLRLFEVLPVPPPPPARRAPRPAVDPRKSGAAAPANRGARPSEIVAPVRPAIVPPPVIAAPVAGPEVAPASGAALLPGPGTGGGGSGQGTGSGGAGNGQGAGGRGTFARKIAGQIRDGDYPKAAARAGIGGIVWVRYTVTVHGRAQDCRVTRSSGNAELDAVTCRLVTKRFRYRPGTDAAGRPVSSVVEEDHVWVIDGADD</sequence>
<organism evidence="13 14">
    <name type="scientific">Sphingomonas qilianensis</name>
    <dbReference type="NCBI Taxonomy" id="1736690"/>
    <lineage>
        <taxon>Bacteria</taxon>
        <taxon>Pseudomonadati</taxon>
        <taxon>Pseudomonadota</taxon>
        <taxon>Alphaproteobacteria</taxon>
        <taxon>Sphingomonadales</taxon>
        <taxon>Sphingomonadaceae</taxon>
        <taxon>Sphingomonas</taxon>
    </lineage>
</organism>
<dbReference type="EMBL" id="JBDIMF010000001">
    <property type="protein sequence ID" value="MEN2786045.1"/>
    <property type="molecule type" value="Genomic_DNA"/>
</dbReference>
<feature type="region of interest" description="Disordered" evidence="10">
    <location>
        <begin position="119"/>
        <end position="149"/>
    </location>
</feature>
<dbReference type="InterPro" id="IPR037682">
    <property type="entry name" value="TonB_C"/>
</dbReference>
<evidence type="ECO:0000256" key="8">
    <source>
        <dbReference type="ARBA" id="ARBA00022989"/>
    </source>
</evidence>
<evidence type="ECO:0000256" key="11">
    <source>
        <dbReference type="SAM" id="Phobius"/>
    </source>
</evidence>
<dbReference type="PANTHER" id="PTHR33446">
    <property type="entry name" value="PROTEIN TONB-RELATED"/>
    <property type="match status" value="1"/>
</dbReference>